<reference evidence="2 3" key="1">
    <citation type="journal article" date="2015" name="Biotechnol. Biofuels">
        <title>Enhanced degradation of softwood versus hardwood by the white-rot fungus Pycnoporus coccineus.</title>
        <authorList>
            <person name="Couturier M."/>
            <person name="Navarro D."/>
            <person name="Chevret D."/>
            <person name="Henrissat B."/>
            <person name="Piumi F."/>
            <person name="Ruiz-Duenas F.J."/>
            <person name="Martinez A.T."/>
            <person name="Grigoriev I.V."/>
            <person name="Riley R."/>
            <person name="Lipzen A."/>
            <person name="Berrin J.G."/>
            <person name="Master E.R."/>
            <person name="Rosso M.N."/>
        </authorList>
    </citation>
    <scope>NUCLEOTIDE SEQUENCE [LARGE SCALE GENOMIC DNA]</scope>
    <source>
        <strain evidence="2 3">BRFM310</strain>
    </source>
</reference>
<sequence length="154" mass="17658">MRSHSEDNAAYWWANVTCRLDIDCVIGWFFIHRSIMRFWTRNLPPRAVGLPCLLSFRTSCGEYYLQLSRTPYGTAGVMLNQRILTKYYYVSPGILIWIVKFDDVFCTHDDCHGRRIDGAAQCALDCSLDFHSFEALLSGYNGIIFRPDRALGSG</sequence>
<protein>
    <submittedName>
        <fullName evidence="2">Uncharacterized protein</fullName>
    </submittedName>
</protein>
<keyword evidence="1" id="KW-0812">Transmembrane</keyword>
<gene>
    <name evidence="2" type="ORF">PYCCODRAFT_163179</name>
</gene>
<keyword evidence="3" id="KW-1185">Reference proteome</keyword>
<feature type="transmembrane region" description="Helical" evidence="1">
    <location>
        <begin position="12"/>
        <end position="31"/>
    </location>
</feature>
<evidence type="ECO:0000256" key="1">
    <source>
        <dbReference type="SAM" id="Phobius"/>
    </source>
</evidence>
<dbReference type="EMBL" id="KZ084098">
    <property type="protein sequence ID" value="OSD03938.1"/>
    <property type="molecule type" value="Genomic_DNA"/>
</dbReference>
<evidence type="ECO:0000313" key="2">
    <source>
        <dbReference type="EMBL" id="OSD03938.1"/>
    </source>
</evidence>
<organism evidence="2 3">
    <name type="scientific">Trametes coccinea (strain BRFM310)</name>
    <name type="common">Pycnoporus coccineus</name>
    <dbReference type="NCBI Taxonomy" id="1353009"/>
    <lineage>
        <taxon>Eukaryota</taxon>
        <taxon>Fungi</taxon>
        <taxon>Dikarya</taxon>
        <taxon>Basidiomycota</taxon>
        <taxon>Agaricomycotina</taxon>
        <taxon>Agaricomycetes</taxon>
        <taxon>Polyporales</taxon>
        <taxon>Polyporaceae</taxon>
        <taxon>Trametes</taxon>
    </lineage>
</organism>
<dbReference type="Proteomes" id="UP000193067">
    <property type="component" value="Unassembled WGS sequence"/>
</dbReference>
<dbReference type="AlphaFoldDB" id="A0A1Y2IS57"/>
<accession>A0A1Y2IS57</accession>
<name>A0A1Y2IS57_TRAC3</name>
<evidence type="ECO:0000313" key="3">
    <source>
        <dbReference type="Proteomes" id="UP000193067"/>
    </source>
</evidence>
<keyword evidence="1" id="KW-0472">Membrane</keyword>
<keyword evidence="1" id="KW-1133">Transmembrane helix</keyword>
<proteinExistence type="predicted"/>